<dbReference type="EMBL" id="JAJVDC020000183">
    <property type="protein sequence ID" value="KAL1619702.1"/>
    <property type="molecule type" value="Genomic_DNA"/>
</dbReference>
<comment type="caution">
    <text evidence="3">The sequence shown here is derived from an EMBL/GenBank/DDBJ whole genome shotgun (WGS) entry which is preliminary data.</text>
</comment>
<proteinExistence type="predicted"/>
<keyword evidence="2" id="KW-0472">Membrane</keyword>
<evidence type="ECO:0000313" key="4">
    <source>
        <dbReference type="Proteomes" id="UP001521116"/>
    </source>
</evidence>
<name>A0ABR3SFR9_9PEZI</name>
<accession>A0ABR3SFR9</accession>
<keyword evidence="2" id="KW-0812">Transmembrane</keyword>
<evidence type="ECO:0000256" key="2">
    <source>
        <dbReference type="SAM" id="Phobius"/>
    </source>
</evidence>
<organism evidence="3 4">
    <name type="scientific">Neofusicoccum ribis</name>
    <dbReference type="NCBI Taxonomy" id="45134"/>
    <lineage>
        <taxon>Eukaryota</taxon>
        <taxon>Fungi</taxon>
        <taxon>Dikarya</taxon>
        <taxon>Ascomycota</taxon>
        <taxon>Pezizomycotina</taxon>
        <taxon>Dothideomycetes</taxon>
        <taxon>Dothideomycetes incertae sedis</taxon>
        <taxon>Botryosphaeriales</taxon>
        <taxon>Botryosphaeriaceae</taxon>
        <taxon>Neofusicoccum</taxon>
    </lineage>
</organism>
<keyword evidence="2" id="KW-1133">Transmembrane helix</keyword>
<feature type="compositionally biased region" description="Basic and acidic residues" evidence="1">
    <location>
        <begin position="502"/>
        <end position="526"/>
    </location>
</feature>
<protein>
    <submittedName>
        <fullName evidence="3">Uncharacterized protein</fullName>
    </submittedName>
</protein>
<reference evidence="3 4" key="1">
    <citation type="submission" date="2024-02" db="EMBL/GenBank/DDBJ databases">
        <title>De novo assembly and annotation of 12 fungi associated with fruit tree decline syndrome in Ontario, Canada.</title>
        <authorList>
            <person name="Sulman M."/>
            <person name="Ellouze W."/>
            <person name="Ilyukhin E."/>
        </authorList>
    </citation>
    <scope>NUCLEOTIDE SEQUENCE [LARGE SCALE GENOMIC DNA]</scope>
    <source>
        <strain evidence="3 4">M1-105</strain>
    </source>
</reference>
<feature type="compositionally biased region" description="Polar residues" evidence="1">
    <location>
        <begin position="553"/>
        <end position="579"/>
    </location>
</feature>
<gene>
    <name evidence="3" type="ORF">SLS56_010001</name>
</gene>
<dbReference type="Proteomes" id="UP001521116">
    <property type="component" value="Unassembled WGS sequence"/>
</dbReference>
<keyword evidence="4" id="KW-1185">Reference proteome</keyword>
<evidence type="ECO:0000313" key="3">
    <source>
        <dbReference type="EMBL" id="KAL1619702.1"/>
    </source>
</evidence>
<sequence length="594" mass="65733">MTQVGTAHASYAQQCYSNVTDLQQCNAFVKRKLPTTITTNASCPFPEEMCRTKNGNIIFDTGYLDSHKDLGINTPPEDRVLFRRVSTCAPLVTDGYRRSHNYSDGEEYVQYYYGQELLQSQLQHHDYASLTDEEKRNLTIEWPNATLNGAHFDFDIKVIDSFVINGSMTKDYSGFQPIPALTLQEADLHLLFLSANSIRFSEPVSDPWYAAHRTVANVPVERGANISGTMDAILQDEPLVPLACTVAEQYCNPNQAGDARCPRLGGTYESEALARGIWSSGRQRAVYRWIARVNTLISPTIDFVPKALGVGALTARYKAQGGVQGPLPDDQWQLETEYWHAASMVALQWWVVSIATGPSDAKIMPWLVTVNGTDEGGLCSNLKVFNSSYLNFSVIGLAAILIVGGVLIVVSSVLEPIIAFVQRRCKLDAYSRLEWATNETLQLQRLAHEELGMGTWRRCARSVPVTYGDASLAMLDLRDIDHPRLKLPSSPVGQESSGSPDDGGRDDFDRDGKKPEERVQEMEMKPLELTTEQTSQTGDCDCDGEWKRDGSGSEMTSPVSSMTDNSPVSTRFTHQSSMGTLVERGSETIPPTEV</sequence>
<evidence type="ECO:0000256" key="1">
    <source>
        <dbReference type="SAM" id="MobiDB-lite"/>
    </source>
</evidence>
<feature type="region of interest" description="Disordered" evidence="1">
    <location>
        <begin position="484"/>
        <end position="594"/>
    </location>
</feature>
<feature type="transmembrane region" description="Helical" evidence="2">
    <location>
        <begin position="389"/>
        <end position="414"/>
    </location>
</feature>